<feature type="transmembrane region" description="Helical" evidence="5">
    <location>
        <begin position="189"/>
        <end position="207"/>
    </location>
</feature>
<keyword evidence="2 5" id="KW-0812">Transmembrane</keyword>
<comment type="caution">
    <text evidence="7">The sequence shown here is derived from an EMBL/GenBank/DDBJ whole genome shotgun (WGS) entry which is preliminary data.</text>
</comment>
<evidence type="ECO:0000256" key="1">
    <source>
        <dbReference type="ARBA" id="ARBA00004141"/>
    </source>
</evidence>
<evidence type="ECO:0000256" key="4">
    <source>
        <dbReference type="ARBA" id="ARBA00023136"/>
    </source>
</evidence>
<feature type="transmembrane region" description="Helical" evidence="5">
    <location>
        <begin position="254"/>
        <end position="271"/>
    </location>
</feature>
<dbReference type="InterPro" id="IPR051533">
    <property type="entry name" value="WaaL-like"/>
</dbReference>
<evidence type="ECO:0000256" key="5">
    <source>
        <dbReference type="SAM" id="Phobius"/>
    </source>
</evidence>
<sequence>MLKRLESLEVSFLKYGVAALLIVIPLYPKFPLFQIPGSWVAIRAEDFLIAFVFLFWLFYQAQHKFEFLKDDLNKTIITYLIIGFLSFASAILITHSIVPYIGFLHTLRRVEYLVALFIMVTSIKKEEDVIFYAEVICLTSFLIFLYGIGQRFFLFPVISTMNVEFAKGIALRLQSGARVSSTFAGHYDLAAYLVLLLPFTAAVLVGAKNKIQKVVLGVMFIASFWLLLVSASRISFFAYLIGIAFTLWFLKKKLWIIPVLTLSVVASLFTPQLTERYSRTFQVALIGIKQIKFTLPWEKQPTIISFVPEITPTPIAGPPVVKKIREIPTPTPSEKTYYFYGAGEEIPQTEDRSIAIRLKVEWPRALRALAKNPLLGTGYSSITLATDNDYLRTLGEVGILGFLAFGLILFKIADRARRFLFLKETLTFEETLIIGISGAFLGFLANAFFIDVFEASKVAITFWLLVGLLIGIIKLKYKEAK</sequence>
<feature type="transmembrane region" description="Helical" evidence="5">
    <location>
        <begin position="456"/>
        <end position="475"/>
    </location>
</feature>
<evidence type="ECO:0000313" key="8">
    <source>
        <dbReference type="Proteomes" id="UP000231474"/>
    </source>
</evidence>
<feature type="transmembrane region" description="Helical" evidence="5">
    <location>
        <begin position="40"/>
        <end position="59"/>
    </location>
</feature>
<dbReference type="PANTHER" id="PTHR37422:SF13">
    <property type="entry name" value="LIPOPOLYSACCHARIDE BIOSYNTHESIS PROTEIN PA4999-RELATED"/>
    <property type="match status" value="1"/>
</dbReference>
<feature type="transmembrane region" description="Helical" evidence="5">
    <location>
        <begin position="390"/>
        <end position="410"/>
    </location>
</feature>
<feature type="transmembrane region" description="Helical" evidence="5">
    <location>
        <begin position="214"/>
        <end position="242"/>
    </location>
</feature>
<dbReference type="AlphaFoldDB" id="A0A2M8L395"/>
<dbReference type="GO" id="GO:0016020">
    <property type="term" value="C:membrane"/>
    <property type="evidence" value="ECO:0007669"/>
    <property type="project" value="UniProtKB-SubCell"/>
</dbReference>
<feature type="transmembrane region" description="Helical" evidence="5">
    <location>
        <begin position="431"/>
        <end position="450"/>
    </location>
</feature>
<dbReference type="Pfam" id="PF04932">
    <property type="entry name" value="Wzy_C"/>
    <property type="match status" value="1"/>
</dbReference>
<protein>
    <recommendedName>
        <fullName evidence="6">O-antigen ligase-related domain-containing protein</fullName>
    </recommendedName>
</protein>
<evidence type="ECO:0000313" key="7">
    <source>
        <dbReference type="EMBL" id="PJE67393.1"/>
    </source>
</evidence>
<organism evidence="7 8">
    <name type="scientific">Candidatus Shapirobacteria bacterium CG10_big_fil_rev_8_21_14_0_10_40_9</name>
    <dbReference type="NCBI Taxonomy" id="1974888"/>
    <lineage>
        <taxon>Bacteria</taxon>
        <taxon>Candidatus Shapironibacteriota</taxon>
    </lineage>
</organism>
<feature type="transmembrane region" description="Helical" evidence="5">
    <location>
        <begin position="79"/>
        <end position="101"/>
    </location>
</feature>
<name>A0A2M8L395_9BACT</name>
<evidence type="ECO:0000256" key="3">
    <source>
        <dbReference type="ARBA" id="ARBA00022989"/>
    </source>
</evidence>
<feature type="transmembrane region" description="Helical" evidence="5">
    <location>
        <begin position="130"/>
        <end position="149"/>
    </location>
</feature>
<gene>
    <name evidence="7" type="ORF">COU95_02650</name>
</gene>
<evidence type="ECO:0000259" key="6">
    <source>
        <dbReference type="Pfam" id="PF04932"/>
    </source>
</evidence>
<accession>A0A2M8L395</accession>
<reference evidence="8" key="1">
    <citation type="submission" date="2017-09" db="EMBL/GenBank/DDBJ databases">
        <title>Depth-based differentiation of microbial function through sediment-hosted aquifers and enrichment of novel symbionts in the deep terrestrial subsurface.</title>
        <authorList>
            <person name="Probst A.J."/>
            <person name="Ladd B."/>
            <person name="Jarett J.K."/>
            <person name="Geller-Mcgrath D.E."/>
            <person name="Sieber C.M.K."/>
            <person name="Emerson J.B."/>
            <person name="Anantharaman K."/>
            <person name="Thomas B.C."/>
            <person name="Malmstrom R."/>
            <person name="Stieglmeier M."/>
            <person name="Klingl A."/>
            <person name="Woyke T."/>
            <person name="Ryan C.M."/>
            <person name="Banfield J.F."/>
        </authorList>
    </citation>
    <scope>NUCLEOTIDE SEQUENCE [LARGE SCALE GENOMIC DNA]</scope>
</reference>
<dbReference type="EMBL" id="PFEK01000052">
    <property type="protein sequence ID" value="PJE67393.1"/>
    <property type="molecule type" value="Genomic_DNA"/>
</dbReference>
<comment type="subcellular location">
    <subcellularLocation>
        <location evidence="1">Membrane</location>
        <topology evidence="1">Multi-pass membrane protein</topology>
    </subcellularLocation>
</comment>
<dbReference type="PANTHER" id="PTHR37422">
    <property type="entry name" value="TEICHURONIC ACID BIOSYNTHESIS PROTEIN TUAE"/>
    <property type="match status" value="1"/>
</dbReference>
<evidence type="ECO:0000256" key="2">
    <source>
        <dbReference type="ARBA" id="ARBA00022692"/>
    </source>
</evidence>
<proteinExistence type="predicted"/>
<keyword evidence="4 5" id="KW-0472">Membrane</keyword>
<feature type="domain" description="O-antigen ligase-related" evidence="6">
    <location>
        <begin position="219"/>
        <end position="405"/>
    </location>
</feature>
<dbReference type="InterPro" id="IPR007016">
    <property type="entry name" value="O-antigen_ligase-rel_domated"/>
</dbReference>
<keyword evidence="3 5" id="KW-1133">Transmembrane helix</keyword>
<feature type="transmembrane region" description="Helical" evidence="5">
    <location>
        <begin position="12"/>
        <end position="28"/>
    </location>
</feature>
<dbReference type="Proteomes" id="UP000231474">
    <property type="component" value="Unassembled WGS sequence"/>
</dbReference>